<feature type="transmembrane region" description="Helical" evidence="7">
    <location>
        <begin position="434"/>
        <end position="455"/>
    </location>
</feature>
<evidence type="ECO:0000313" key="9">
    <source>
        <dbReference type="Proteomes" id="UP001342314"/>
    </source>
</evidence>
<name>A0AAV5GT08_9BASI</name>
<evidence type="ECO:0008006" key="10">
    <source>
        <dbReference type="Google" id="ProtNLM"/>
    </source>
</evidence>
<proteinExistence type="inferred from homology"/>
<dbReference type="AlphaFoldDB" id="A0AAV5GT08"/>
<feature type="compositionally biased region" description="Low complexity" evidence="6">
    <location>
        <begin position="19"/>
        <end position="36"/>
    </location>
</feature>
<evidence type="ECO:0000256" key="7">
    <source>
        <dbReference type="SAM" id="Phobius"/>
    </source>
</evidence>
<feature type="compositionally biased region" description="Polar residues" evidence="6">
    <location>
        <begin position="316"/>
        <end position="328"/>
    </location>
</feature>
<feature type="transmembrane region" description="Helical" evidence="7">
    <location>
        <begin position="572"/>
        <end position="592"/>
    </location>
</feature>
<dbReference type="GO" id="GO:0008374">
    <property type="term" value="F:O-acyltransferase activity"/>
    <property type="evidence" value="ECO:0007669"/>
    <property type="project" value="TreeGrafter"/>
</dbReference>
<feature type="transmembrane region" description="Helical" evidence="7">
    <location>
        <begin position="394"/>
        <end position="414"/>
    </location>
</feature>
<dbReference type="InterPro" id="IPR004299">
    <property type="entry name" value="MBOAT_fam"/>
</dbReference>
<feature type="transmembrane region" description="Helical" evidence="7">
    <location>
        <begin position="75"/>
        <end position="95"/>
    </location>
</feature>
<accession>A0AAV5GT08</accession>
<sequence>MRASAPYPPVRPPSPTPALAPALDDPSSSPSSASRSLRSRRGPRITDLTVQVPAPAPSHAVQSAPPPRWRSREFVAYYCVFLVALPKMWSLAVSATSPKREAYWRYGPHLSDGWIFGRRVDVTDDQYHLFRSHLPLLVALLLLHVLLSHSFRLVLSRISPSCNPRSSSYAPSKARTARARFSATFSLVLLAALHGSSLPKMLAILWANYRIAMLGGSAKRSGGRWRREWTPYATWAFNVAILFANELAEGYHYRAISPSLAWLDDYGGLLPRWHISWNISMLRLVSFNMEYYWASSAALHEPELPTSPMQKATMRSPRTSSQTPTLDPSASAGNYTFTTYLAYTLYPPLYLAGPIMSYPSFVSQLAGPSPASSPISSPAAPVSSPSPRSETSPLALLSYATRFLVCLLTMELVLHYMHVVALKDSGSGWWDGLSAAQVSMVGFWNLIVVWLKLLLPWRLFRLWALMDGISPPENMVRCMANNYSTLGFWRSWHRSYNMWVVRYLYIPLGGSSRPLLATLGVFTFVALWHDLRLRLLVWGWGITLFIAPEMLARRFFPASRFASKAWYRPLCALGGVANVLLMMTANLVGFVFGVDDARALWGIMLGGPEGRIFLVVASACLFVGVQLMFEYRLLASC</sequence>
<feature type="transmembrane region" description="Helical" evidence="7">
    <location>
        <begin position="535"/>
        <end position="552"/>
    </location>
</feature>
<dbReference type="GO" id="GO:0005783">
    <property type="term" value="C:endoplasmic reticulum"/>
    <property type="evidence" value="ECO:0007669"/>
    <property type="project" value="TreeGrafter"/>
</dbReference>
<comment type="caution">
    <text evidence="8">The sequence shown here is derived from an EMBL/GenBank/DDBJ whole genome shotgun (WGS) entry which is preliminary data.</text>
</comment>
<dbReference type="PANTHER" id="PTHR13285">
    <property type="entry name" value="ACYLTRANSFERASE"/>
    <property type="match status" value="1"/>
</dbReference>
<dbReference type="Pfam" id="PF03062">
    <property type="entry name" value="MBOAT"/>
    <property type="match status" value="1"/>
</dbReference>
<evidence type="ECO:0000256" key="2">
    <source>
        <dbReference type="ARBA" id="ARBA00010323"/>
    </source>
</evidence>
<keyword evidence="3 7" id="KW-0812">Transmembrane</keyword>
<evidence type="ECO:0000256" key="1">
    <source>
        <dbReference type="ARBA" id="ARBA00004141"/>
    </source>
</evidence>
<keyword evidence="9" id="KW-1185">Reference proteome</keyword>
<dbReference type="PANTHER" id="PTHR13285:SF18">
    <property type="entry name" value="PROTEIN-CYSTEINE N-PALMITOYLTRANSFERASE RASP"/>
    <property type="match status" value="1"/>
</dbReference>
<feature type="compositionally biased region" description="Pro residues" evidence="6">
    <location>
        <begin position="1"/>
        <end position="18"/>
    </location>
</feature>
<evidence type="ECO:0000256" key="3">
    <source>
        <dbReference type="ARBA" id="ARBA00022692"/>
    </source>
</evidence>
<feature type="transmembrane region" description="Helical" evidence="7">
    <location>
        <begin position="503"/>
        <end position="529"/>
    </location>
</feature>
<dbReference type="GO" id="GO:0016020">
    <property type="term" value="C:membrane"/>
    <property type="evidence" value="ECO:0007669"/>
    <property type="project" value="UniProtKB-SubCell"/>
</dbReference>
<protein>
    <recommendedName>
        <fullName evidence="10">Glycerol transporter</fullName>
    </recommendedName>
</protein>
<dbReference type="Proteomes" id="UP001342314">
    <property type="component" value="Unassembled WGS sequence"/>
</dbReference>
<dbReference type="GO" id="GO:0006506">
    <property type="term" value="P:GPI anchor biosynthetic process"/>
    <property type="evidence" value="ECO:0007669"/>
    <property type="project" value="TreeGrafter"/>
</dbReference>
<evidence type="ECO:0000256" key="5">
    <source>
        <dbReference type="ARBA" id="ARBA00023136"/>
    </source>
</evidence>
<dbReference type="EMBL" id="BQKY01000014">
    <property type="protein sequence ID" value="GJN93639.1"/>
    <property type="molecule type" value="Genomic_DNA"/>
</dbReference>
<feature type="region of interest" description="Disordered" evidence="6">
    <location>
        <begin position="1"/>
        <end position="66"/>
    </location>
</feature>
<reference evidence="8 9" key="1">
    <citation type="submission" date="2021-12" db="EMBL/GenBank/DDBJ databases">
        <title>High titer production of polyol ester of fatty acids by Rhodotorula paludigena BS15 towards product separation-free biomass refinery.</title>
        <authorList>
            <person name="Mano J."/>
            <person name="Ono H."/>
            <person name="Tanaka T."/>
            <person name="Naito K."/>
            <person name="Sushida H."/>
            <person name="Ike M."/>
            <person name="Tokuyasu K."/>
            <person name="Kitaoka M."/>
        </authorList>
    </citation>
    <scope>NUCLEOTIDE SEQUENCE [LARGE SCALE GENOMIC DNA]</scope>
    <source>
        <strain evidence="8 9">BS15</strain>
    </source>
</reference>
<evidence type="ECO:0000256" key="6">
    <source>
        <dbReference type="SAM" id="MobiDB-lite"/>
    </source>
</evidence>
<evidence type="ECO:0000313" key="8">
    <source>
        <dbReference type="EMBL" id="GJN93639.1"/>
    </source>
</evidence>
<comment type="subcellular location">
    <subcellularLocation>
        <location evidence="1">Membrane</location>
        <topology evidence="1">Multi-pass membrane protein</topology>
    </subcellularLocation>
</comment>
<keyword evidence="4 7" id="KW-1133">Transmembrane helix</keyword>
<feature type="transmembrane region" description="Helical" evidence="7">
    <location>
        <begin position="612"/>
        <end position="629"/>
    </location>
</feature>
<organism evidence="8 9">
    <name type="scientific">Rhodotorula paludigena</name>
    <dbReference type="NCBI Taxonomy" id="86838"/>
    <lineage>
        <taxon>Eukaryota</taxon>
        <taxon>Fungi</taxon>
        <taxon>Dikarya</taxon>
        <taxon>Basidiomycota</taxon>
        <taxon>Pucciniomycotina</taxon>
        <taxon>Microbotryomycetes</taxon>
        <taxon>Sporidiobolales</taxon>
        <taxon>Sporidiobolaceae</taxon>
        <taxon>Rhodotorula</taxon>
    </lineage>
</organism>
<dbReference type="InterPro" id="IPR051085">
    <property type="entry name" value="MB_O-acyltransferase"/>
</dbReference>
<evidence type="ECO:0000256" key="4">
    <source>
        <dbReference type="ARBA" id="ARBA00022989"/>
    </source>
</evidence>
<comment type="similarity">
    <text evidence="2">Belongs to the membrane-bound acyltransferase family.</text>
</comment>
<keyword evidence="5 7" id="KW-0472">Membrane</keyword>
<feature type="region of interest" description="Disordered" evidence="6">
    <location>
        <begin position="307"/>
        <end position="328"/>
    </location>
</feature>
<feature type="transmembrane region" description="Helical" evidence="7">
    <location>
        <begin position="134"/>
        <end position="155"/>
    </location>
</feature>
<gene>
    <name evidence="8" type="ORF">Rhopal_006696-T1</name>
</gene>